<reference evidence="7" key="1">
    <citation type="journal article" date="2019" name="Int. J. Syst. Evol. Microbiol.">
        <title>The Global Catalogue of Microorganisms (GCM) 10K type strain sequencing project: providing services to taxonomists for standard genome sequencing and annotation.</title>
        <authorList>
            <consortium name="The Broad Institute Genomics Platform"/>
            <consortium name="The Broad Institute Genome Sequencing Center for Infectious Disease"/>
            <person name="Wu L."/>
            <person name="Ma J."/>
        </authorList>
    </citation>
    <scope>NUCLEOTIDE SEQUENCE [LARGE SCALE GENOMIC DNA]</scope>
    <source>
        <strain evidence="7">JCM 16259</strain>
    </source>
</reference>
<feature type="region of interest" description="Disordered" evidence="4">
    <location>
        <begin position="497"/>
        <end position="559"/>
    </location>
</feature>
<dbReference type="PANTHER" id="PTHR22683">
    <property type="entry name" value="SPORULATION PROTEIN RELATED"/>
    <property type="match status" value="1"/>
</dbReference>
<organism evidence="6 7">
    <name type="scientific">Terrabacter carboxydivorans</name>
    <dbReference type="NCBI Taxonomy" id="619730"/>
    <lineage>
        <taxon>Bacteria</taxon>
        <taxon>Bacillati</taxon>
        <taxon>Actinomycetota</taxon>
        <taxon>Actinomycetes</taxon>
        <taxon>Micrococcales</taxon>
        <taxon>Intrasporangiaceae</taxon>
        <taxon>Terrabacter</taxon>
    </lineage>
</organism>
<dbReference type="EMBL" id="BAAARE010000003">
    <property type="protein sequence ID" value="GAA2474018.1"/>
    <property type="molecule type" value="Genomic_DNA"/>
</dbReference>
<dbReference type="PANTHER" id="PTHR22683:SF41">
    <property type="entry name" value="DNA TRANSLOCASE FTSK"/>
    <property type="match status" value="1"/>
</dbReference>
<feature type="binding site" evidence="3">
    <location>
        <begin position="263"/>
        <end position="270"/>
    </location>
    <ligand>
        <name>ATP</name>
        <dbReference type="ChEBI" id="CHEBI:30616"/>
    </ligand>
</feature>
<comment type="caution">
    <text evidence="6">The sequence shown here is derived from an EMBL/GenBank/DDBJ whole genome shotgun (WGS) entry which is preliminary data.</text>
</comment>
<dbReference type="Pfam" id="PF01580">
    <property type="entry name" value="FtsK_SpoIIIE"/>
    <property type="match status" value="1"/>
</dbReference>
<feature type="compositionally biased region" description="Basic residues" evidence="4">
    <location>
        <begin position="519"/>
        <end position="536"/>
    </location>
</feature>
<sequence length="559" mass="59776">MGAPVSAGLTHSRGVPSATRVAGHVGSTLRIGGVLAWAVVGWTYRHLRWVVSVASLAFAVRLLPNGQPSGIRVLILGWGVPAVVAVVWARWWPASYERWAAGPLKRASWRRWARRRWPVLARECGLSVQRDQRASWSTSALRAVAPGRPSARSTVWVHPRLCSVTARGVTLTVTVRARTGQTVEDLENAAPALAAAASARSFRCRALSPSTVEYVLVMADRLGPVRAASAPVDVLVDAVPVGRRQDGTRWLLPLTGRHTLVVGCSGSGKGSIFWGVCGGLAPAVRAGLVRLWGVDLKRGIEVGMGRHLFSDVATTPAQALDVLNRLLRVVDERGNRMAGVTRLHEPTSSDPLHVLAIDELAVLTAYADPEVRKEASRLLAEVLTQGRALGVIVLACVQDPRKEVIGLRGLFTQTLALRLRSADETRMVLGDGAAALAPAHRISPSTPGTAWVIEEDGSADRVRADFWPDDLVRHVATHNPAPYVPDTSKPIEQVESVEDAEVDRGSAVDVAPGGVSSVRSRKARAPRQPRTPRRPRVTAPQSPSEAGSVSSSDVGPEAA</sequence>
<dbReference type="InterPro" id="IPR050206">
    <property type="entry name" value="FtsK/SpoIIIE/SftA"/>
</dbReference>
<gene>
    <name evidence="6" type="ORF">GCM10009858_09260</name>
</gene>
<evidence type="ECO:0000256" key="1">
    <source>
        <dbReference type="ARBA" id="ARBA00022741"/>
    </source>
</evidence>
<proteinExistence type="predicted"/>
<dbReference type="SUPFAM" id="SSF52540">
    <property type="entry name" value="P-loop containing nucleoside triphosphate hydrolases"/>
    <property type="match status" value="1"/>
</dbReference>
<evidence type="ECO:0000313" key="6">
    <source>
        <dbReference type="EMBL" id="GAA2474018.1"/>
    </source>
</evidence>
<feature type="compositionally biased region" description="Polar residues" evidence="4">
    <location>
        <begin position="542"/>
        <end position="553"/>
    </location>
</feature>
<dbReference type="InterPro" id="IPR002543">
    <property type="entry name" value="FtsK_dom"/>
</dbReference>
<keyword evidence="2 3" id="KW-0067">ATP-binding</keyword>
<feature type="domain" description="FtsK" evidence="5">
    <location>
        <begin position="245"/>
        <end position="426"/>
    </location>
</feature>
<dbReference type="Gene3D" id="3.40.50.300">
    <property type="entry name" value="P-loop containing nucleotide triphosphate hydrolases"/>
    <property type="match status" value="1"/>
</dbReference>
<evidence type="ECO:0000256" key="3">
    <source>
        <dbReference type="PROSITE-ProRule" id="PRU00289"/>
    </source>
</evidence>
<name>A0ABN3KXF9_9MICO</name>
<evidence type="ECO:0000256" key="2">
    <source>
        <dbReference type="ARBA" id="ARBA00022840"/>
    </source>
</evidence>
<dbReference type="PROSITE" id="PS50901">
    <property type="entry name" value="FTSK"/>
    <property type="match status" value="1"/>
</dbReference>
<keyword evidence="1 3" id="KW-0547">Nucleotide-binding</keyword>
<evidence type="ECO:0000313" key="7">
    <source>
        <dbReference type="Proteomes" id="UP001500730"/>
    </source>
</evidence>
<protein>
    <recommendedName>
        <fullName evidence="5">FtsK domain-containing protein</fullName>
    </recommendedName>
</protein>
<keyword evidence="7" id="KW-1185">Reference proteome</keyword>
<evidence type="ECO:0000259" key="5">
    <source>
        <dbReference type="PROSITE" id="PS50901"/>
    </source>
</evidence>
<evidence type="ECO:0000256" key="4">
    <source>
        <dbReference type="SAM" id="MobiDB-lite"/>
    </source>
</evidence>
<accession>A0ABN3KXF9</accession>
<dbReference type="Proteomes" id="UP001500730">
    <property type="component" value="Unassembled WGS sequence"/>
</dbReference>
<dbReference type="InterPro" id="IPR027417">
    <property type="entry name" value="P-loop_NTPase"/>
</dbReference>